<dbReference type="GO" id="GO:0016747">
    <property type="term" value="F:acyltransferase activity, transferring groups other than amino-acyl groups"/>
    <property type="evidence" value="ECO:0007669"/>
    <property type="project" value="InterPro"/>
</dbReference>
<dbReference type="RefSeq" id="WP_252464436.1">
    <property type="nucleotide sequence ID" value="NZ_JALBWM010000007.1"/>
</dbReference>
<feature type="transmembrane region" description="Helical" evidence="1">
    <location>
        <begin position="58"/>
        <end position="75"/>
    </location>
</feature>
<keyword evidence="4" id="KW-1185">Reference proteome</keyword>
<comment type="caution">
    <text evidence="3">The sequence shown here is derived from an EMBL/GenBank/DDBJ whole genome shotgun (WGS) entry which is preliminary data.</text>
</comment>
<keyword evidence="1" id="KW-0472">Membrane</keyword>
<feature type="transmembrane region" description="Helical" evidence="1">
    <location>
        <begin position="280"/>
        <end position="300"/>
    </location>
</feature>
<evidence type="ECO:0000313" key="3">
    <source>
        <dbReference type="EMBL" id="MCO1333267.1"/>
    </source>
</evidence>
<feature type="transmembrane region" description="Helical" evidence="1">
    <location>
        <begin position="151"/>
        <end position="171"/>
    </location>
</feature>
<feature type="domain" description="Acyltransferase 3" evidence="2">
    <location>
        <begin position="9"/>
        <end position="363"/>
    </location>
</feature>
<keyword evidence="3" id="KW-0012">Acyltransferase</keyword>
<dbReference type="EMBL" id="JALBWM010000007">
    <property type="protein sequence ID" value="MCO1333267.1"/>
    <property type="molecule type" value="Genomic_DNA"/>
</dbReference>
<evidence type="ECO:0000259" key="2">
    <source>
        <dbReference type="Pfam" id="PF01757"/>
    </source>
</evidence>
<dbReference type="AlphaFoldDB" id="A0A9X2J379"/>
<sequence>MHKNTQRRHDIDALRVLAFGLLILYHLGMAYVAEWGWHVKSDHQSESLQLLMLAVNQWRMPLLFLISGAASYFLYHKLGTGGFLLRRLKQLLIPLIFGMLVIIPPQAYFEALSNGIVEPGYLSFLQKYFSFYPWPQDAFAGSYAGLTWNHLWYLPYLACYTLAIAPIAVGLKQSQWLEPMMARVKTWHLLILPIVPMVLYGLLLYPRFGGINHAVIGDWYTHARFFTYFLFGYLLVNSPTPWQLLAKLRRQLLMAAPVSFAAFLLLDRTLPDNSFPAQELLHSIVIFSNRWLWLLLVLAYGHRFLNKKLSWLPYATEAVYPWYILHQTIIVIAVYQLSQLSLGPILEPLLALTITVSGCWLLHEFVIRRTPLLRLLFGLKPLSSAKNAPESSLIRST</sequence>
<feature type="transmembrane region" description="Helical" evidence="1">
    <location>
        <begin position="320"/>
        <end position="337"/>
    </location>
</feature>
<dbReference type="PANTHER" id="PTHR36927:SF3">
    <property type="entry name" value="GLUCANS BIOSYNTHESIS PROTEIN C"/>
    <property type="match status" value="1"/>
</dbReference>
<evidence type="ECO:0000256" key="1">
    <source>
        <dbReference type="SAM" id="Phobius"/>
    </source>
</evidence>
<feature type="transmembrane region" description="Helical" evidence="1">
    <location>
        <begin position="252"/>
        <end position="268"/>
    </location>
</feature>
<evidence type="ECO:0000313" key="4">
    <source>
        <dbReference type="Proteomes" id="UP001139028"/>
    </source>
</evidence>
<keyword evidence="3" id="KW-0808">Transferase</keyword>
<feature type="transmembrane region" description="Helical" evidence="1">
    <location>
        <begin position="187"/>
        <end position="205"/>
    </location>
</feature>
<proteinExistence type="predicted"/>
<dbReference type="InterPro" id="IPR050623">
    <property type="entry name" value="Glucan_succinyl_AcylTrfase"/>
</dbReference>
<protein>
    <submittedName>
        <fullName evidence="3">Acyltransferase family protein</fullName>
    </submittedName>
</protein>
<keyword evidence="1" id="KW-1133">Transmembrane helix</keyword>
<feature type="transmembrane region" description="Helical" evidence="1">
    <location>
        <begin position="12"/>
        <end position="33"/>
    </location>
</feature>
<reference evidence="3" key="1">
    <citation type="journal article" date="2022" name="Arch. Microbiol.">
        <title>Microbulbifer okhotskensis sp. nov., isolated from a deep bottom sediment of the Okhotsk Sea.</title>
        <authorList>
            <person name="Romanenko L."/>
            <person name="Kurilenko V."/>
            <person name="Otstavnykh N."/>
            <person name="Velansky P."/>
            <person name="Isaeva M."/>
            <person name="Mikhailov V."/>
        </authorList>
    </citation>
    <scope>NUCLEOTIDE SEQUENCE</scope>
    <source>
        <strain evidence="3">OS29</strain>
    </source>
</reference>
<dbReference type="Proteomes" id="UP001139028">
    <property type="component" value="Unassembled WGS sequence"/>
</dbReference>
<gene>
    <name evidence="3" type="ORF">MO867_02835</name>
</gene>
<dbReference type="InterPro" id="IPR002656">
    <property type="entry name" value="Acyl_transf_3_dom"/>
</dbReference>
<dbReference type="Pfam" id="PF01757">
    <property type="entry name" value="Acyl_transf_3"/>
    <property type="match status" value="1"/>
</dbReference>
<name>A0A9X2J379_9GAMM</name>
<keyword evidence="1" id="KW-0812">Transmembrane</keyword>
<accession>A0A9X2J379</accession>
<organism evidence="3 4">
    <name type="scientific">Microbulbifer okhotskensis</name>
    <dbReference type="NCBI Taxonomy" id="2926617"/>
    <lineage>
        <taxon>Bacteria</taxon>
        <taxon>Pseudomonadati</taxon>
        <taxon>Pseudomonadota</taxon>
        <taxon>Gammaproteobacteria</taxon>
        <taxon>Cellvibrionales</taxon>
        <taxon>Microbulbiferaceae</taxon>
        <taxon>Microbulbifer</taxon>
    </lineage>
</organism>
<feature type="transmembrane region" description="Helical" evidence="1">
    <location>
        <begin position="349"/>
        <end position="367"/>
    </location>
</feature>
<feature type="transmembrane region" description="Helical" evidence="1">
    <location>
        <begin position="91"/>
        <end position="109"/>
    </location>
</feature>
<feature type="transmembrane region" description="Helical" evidence="1">
    <location>
        <begin position="225"/>
        <end position="245"/>
    </location>
</feature>
<dbReference type="PANTHER" id="PTHR36927">
    <property type="entry name" value="BLR4337 PROTEIN"/>
    <property type="match status" value="1"/>
</dbReference>